<protein>
    <recommendedName>
        <fullName evidence="4">DUF1618 domain-containing protein</fullName>
    </recommendedName>
</protein>
<reference evidence="2" key="1">
    <citation type="journal article" date="2018" name="DNA Res.">
        <title>Multiple hybrid de novo genome assembly of finger millet, an orphan allotetraploid crop.</title>
        <authorList>
            <person name="Hatakeyama M."/>
            <person name="Aluri S."/>
            <person name="Balachadran M.T."/>
            <person name="Sivarajan S.R."/>
            <person name="Patrignani A."/>
            <person name="Gruter S."/>
            <person name="Poveda L."/>
            <person name="Shimizu-Inatsugi R."/>
            <person name="Baeten J."/>
            <person name="Francoijs K.J."/>
            <person name="Nataraja K.N."/>
            <person name="Reddy Y.A.N."/>
            <person name="Phadnis S."/>
            <person name="Ravikumar R.L."/>
            <person name="Schlapbach R."/>
            <person name="Sreeman S.M."/>
            <person name="Shimizu K.K."/>
        </authorList>
    </citation>
    <scope>NUCLEOTIDE SEQUENCE</scope>
</reference>
<dbReference type="Proteomes" id="UP001054889">
    <property type="component" value="Unassembled WGS sequence"/>
</dbReference>
<dbReference type="AlphaFoldDB" id="A0AAV5CMM5"/>
<evidence type="ECO:0000256" key="1">
    <source>
        <dbReference type="SAM" id="MobiDB-lite"/>
    </source>
</evidence>
<organism evidence="2 3">
    <name type="scientific">Eleusine coracana subsp. coracana</name>
    <dbReference type="NCBI Taxonomy" id="191504"/>
    <lineage>
        <taxon>Eukaryota</taxon>
        <taxon>Viridiplantae</taxon>
        <taxon>Streptophyta</taxon>
        <taxon>Embryophyta</taxon>
        <taxon>Tracheophyta</taxon>
        <taxon>Spermatophyta</taxon>
        <taxon>Magnoliopsida</taxon>
        <taxon>Liliopsida</taxon>
        <taxon>Poales</taxon>
        <taxon>Poaceae</taxon>
        <taxon>PACMAD clade</taxon>
        <taxon>Chloridoideae</taxon>
        <taxon>Cynodonteae</taxon>
        <taxon>Eleusininae</taxon>
        <taxon>Eleusine</taxon>
    </lineage>
</organism>
<accession>A0AAV5CMM5</accession>
<dbReference type="EMBL" id="BQKI01000007">
    <property type="protein sequence ID" value="GJM99298.1"/>
    <property type="molecule type" value="Genomic_DNA"/>
</dbReference>
<comment type="caution">
    <text evidence="2">The sequence shown here is derived from an EMBL/GenBank/DDBJ whole genome shotgun (WGS) entry which is preliminary data.</text>
</comment>
<evidence type="ECO:0008006" key="4">
    <source>
        <dbReference type="Google" id="ProtNLM"/>
    </source>
</evidence>
<feature type="region of interest" description="Disordered" evidence="1">
    <location>
        <begin position="260"/>
        <end position="286"/>
    </location>
</feature>
<sequence>MENLVGNNEFLKDLLVAPPIHPGDNDPVRPPPKSILLDPFGYISPRANGSTARGLKTDGHAIQVTFWPVPPPRISCFTVHCPGLPEHRFSDYPTIVTTADDLVLLRVNLHPPGARLSDDKYEYFVYQAGNEQRPPPLHLVPVDPTFRFSDGEPALLRCRVRDTFFVAVLRRQLHELSDPDQFDLHLYESKTNTWTTKPPTHSSQRFDYNYSTKVIAIGGGDHGTVGWVDLWRGHPPLRRASGQPPLSLRRAVAAADRARQAAQGPAVVRPRHRRRRTAKTSSPWNDGILLTHKQNNSNGTFNKIFCIG</sequence>
<dbReference type="PANTHER" id="PTHR33074:SF108">
    <property type="entry name" value="OS02G0492500 PROTEIN"/>
    <property type="match status" value="1"/>
</dbReference>
<keyword evidence="3" id="KW-1185">Reference proteome</keyword>
<feature type="compositionally biased region" description="Basic residues" evidence="1">
    <location>
        <begin position="269"/>
        <end position="278"/>
    </location>
</feature>
<proteinExistence type="predicted"/>
<evidence type="ECO:0000313" key="2">
    <source>
        <dbReference type="EMBL" id="GJM99298.1"/>
    </source>
</evidence>
<evidence type="ECO:0000313" key="3">
    <source>
        <dbReference type="Proteomes" id="UP001054889"/>
    </source>
</evidence>
<reference evidence="2" key="2">
    <citation type="submission" date="2021-12" db="EMBL/GenBank/DDBJ databases">
        <title>Resequencing data analysis of finger millet.</title>
        <authorList>
            <person name="Hatakeyama M."/>
            <person name="Aluri S."/>
            <person name="Balachadran M.T."/>
            <person name="Sivarajan S.R."/>
            <person name="Poveda L."/>
            <person name="Shimizu-Inatsugi R."/>
            <person name="Schlapbach R."/>
            <person name="Sreeman S.M."/>
            <person name="Shimizu K.K."/>
        </authorList>
    </citation>
    <scope>NUCLEOTIDE SEQUENCE</scope>
</reference>
<name>A0AAV5CMM5_ELECO</name>
<dbReference type="PANTHER" id="PTHR33074">
    <property type="entry name" value="EXPRESSED PROTEIN-RELATED"/>
    <property type="match status" value="1"/>
</dbReference>
<gene>
    <name evidence="2" type="primary">ga16387</name>
    <name evidence="2" type="ORF">PR202_ga16387</name>
</gene>